<dbReference type="GO" id="GO:0003676">
    <property type="term" value="F:nucleic acid binding"/>
    <property type="evidence" value="ECO:0007669"/>
    <property type="project" value="InterPro"/>
</dbReference>
<evidence type="ECO:0000256" key="1">
    <source>
        <dbReference type="SAM" id="MobiDB-lite"/>
    </source>
</evidence>
<dbReference type="Proteomes" id="UP000574390">
    <property type="component" value="Unassembled WGS sequence"/>
</dbReference>
<dbReference type="InterPro" id="IPR043502">
    <property type="entry name" value="DNA/RNA_pol_sf"/>
</dbReference>
<feature type="compositionally biased region" description="Low complexity" evidence="1">
    <location>
        <begin position="1"/>
        <end position="40"/>
    </location>
</feature>
<feature type="region of interest" description="Disordered" evidence="1">
    <location>
        <begin position="1"/>
        <end position="44"/>
    </location>
</feature>
<proteinExistence type="predicted"/>
<dbReference type="Gene3D" id="3.30.70.270">
    <property type="match status" value="1"/>
</dbReference>
<comment type="caution">
    <text evidence="3">The sequence shown here is derived from an EMBL/GenBank/DDBJ whole genome shotgun (WGS) entry which is preliminary data.</text>
</comment>
<dbReference type="SUPFAM" id="SSF56672">
    <property type="entry name" value="DNA/RNA polymerases"/>
    <property type="match status" value="1"/>
</dbReference>
<gene>
    <name evidence="3" type="ORF">FOZ62_017724</name>
</gene>
<organism evidence="3 4">
    <name type="scientific">Perkinsus olseni</name>
    <name type="common">Perkinsus atlanticus</name>
    <dbReference type="NCBI Taxonomy" id="32597"/>
    <lineage>
        <taxon>Eukaryota</taxon>
        <taxon>Sar</taxon>
        <taxon>Alveolata</taxon>
        <taxon>Perkinsozoa</taxon>
        <taxon>Perkinsea</taxon>
        <taxon>Perkinsida</taxon>
        <taxon>Perkinsidae</taxon>
        <taxon>Perkinsus</taxon>
    </lineage>
</organism>
<feature type="region of interest" description="Disordered" evidence="1">
    <location>
        <begin position="357"/>
        <end position="387"/>
    </location>
</feature>
<dbReference type="EMBL" id="JABANM010002062">
    <property type="protein sequence ID" value="KAF4753211.1"/>
    <property type="molecule type" value="Genomic_DNA"/>
</dbReference>
<feature type="domain" description="Reverse transcriptase" evidence="2">
    <location>
        <begin position="682"/>
        <end position="880"/>
    </location>
</feature>
<reference evidence="3 4" key="1">
    <citation type="submission" date="2020-04" db="EMBL/GenBank/DDBJ databases">
        <title>Perkinsus olseni comparative genomics.</title>
        <authorList>
            <person name="Bogema D.R."/>
        </authorList>
    </citation>
    <scope>NUCLEOTIDE SEQUENCE [LARGE SCALE GENOMIC DNA]</scope>
    <source>
        <strain evidence="3">ATCC PRA-205</strain>
    </source>
</reference>
<evidence type="ECO:0000313" key="4">
    <source>
        <dbReference type="Proteomes" id="UP000574390"/>
    </source>
</evidence>
<evidence type="ECO:0000259" key="2">
    <source>
        <dbReference type="PROSITE" id="PS50878"/>
    </source>
</evidence>
<sequence length="1227" mass="134359">MVQQDQQQQQQQEQEQEQAAAAAAAQQQQALQQQQQQQAAPPQRIQSALLDRFEAAKGDITTLRNQVDVDDASWATFAQAVSGRPDGVLTVRDLAYLSDVDTTAALVSVPTALMRSRIGLLYDACREACGLRQALTHTMPAAPAAELGMGPPPKRAKMATFVDSVDDSSFDLLPPLNYSALVERTRNIFGELDDDQLPSREQLSGLQAKLNDGGIPFVDFGVWAPRQRHRLKDIKLTKWTFGCDGQAEKVSAPSLPSHGEWKKSFTIYKFGLVMLGAASVADLEAYQSQVDHLYSTYGDEHWCFLVEADELMRSSRLARYASNRNDVKRWGEAFRSAAADHSFWSMHMDRRVFKVERERGSVARKGDGVTSGKQESPATQSRGSKDRSREICFAYQRGAEGHAGAQCPLGRRHVCLACKQSHALPRGNRDCPTRRTTKAPEAPMQAGRGGGLKGEGKHPNSTIRNNEALINNDLYRGSKLITSGGSSSEQTVLGGLRRTVLSTELLKDGRCAFHSLKKKLESIVLPRLSSLRDVGRSALPPSLVDEARRAIANFGGAGDEAVEITNPYSPLRGHLWEMLISAAGDWDVEIPKWLSAAGAPIGVTQTIRPCAIFPMGESSDQEEPEDGALCIWERLAESSGAKAANEADFKNYPSAEQRPDVTMELLRAEERQGFCEIFQSRSDLVAALGSEEFLVSRLALAPKPNGKWRLICDATASGLNDAVETSENVVLPRASDLVEDALDMAQHDGGFQNLEFLSVDFRSAFKLIAVAGSERFCQICRFGGFFVKFNVLMFGTRSSPLVFCRVSSCACRLAQLLYAGSELRISCYVDDPAVIVRGPSPAVRKLRMLTVLLLWEALGIPLAVEKGQRGPTMKWIGMQFALYPNEIQVSVPTDKISAMGELASEMLATSSKVSSKCLRKFCGKAAWAGDVVPYVFAFLAPLWRVSAYAQAKQKSHVALSKAQSSLWWLWVFLRSAFLQSPKAPGSHCLTRSFRLSCRKPPRVCIVVDASTTGIGGILMWGSSHDKAFPVSYFADIVSEHDVRLLGVERGSCKSQSCLELFAIIVALKLWASRLADCSRVIVESDSLVALNVMLRQRSRSEVVNRLVAKVAMMAALDQKLLSIRYCHVSGTDNGMADALSRLTEGRCIPRALSSAVRVYCPVRDEGFWAEAESSLVVARDSLQIVFSYDVVSMSARGRAVTMGSCVGAVACPRWDLLELDLGRCGPG</sequence>
<dbReference type="PANTHER" id="PTHR33050:SF7">
    <property type="entry name" value="RIBONUCLEASE H"/>
    <property type="match status" value="1"/>
</dbReference>
<feature type="region of interest" description="Disordered" evidence="1">
    <location>
        <begin position="426"/>
        <end position="459"/>
    </location>
</feature>
<dbReference type="PANTHER" id="PTHR33050">
    <property type="entry name" value="REVERSE TRANSCRIPTASE DOMAIN-CONTAINING PROTEIN"/>
    <property type="match status" value="1"/>
</dbReference>
<dbReference type="InterPro" id="IPR052055">
    <property type="entry name" value="Hepadnavirus_pol/RT"/>
</dbReference>
<evidence type="ECO:0000313" key="3">
    <source>
        <dbReference type="EMBL" id="KAF4753211.1"/>
    </source>
</evidence>
<dbReference type="Gene3D" id="3.10.10.10">
    <property type="entry name" value="HIV Type 1 Reverse Transcriptase, subunit A, domain 1"/>
    <property type="match status" value="1"/>
</dbReference>
<feature type="compositionally biased region" description="Basic and acidic residues" evidence="1">
    <location>
        <begin position="357"/>
        <end position="367"/>
    </location>
</feature>
<dbReference type="InterPro" id="IPR036397">
    <property type="entry name" value="RNaseH_sf"/>
</dbReference>
<accession>A0A7J6U985</accession>
<dbReference type="PROSITE" id="PS50878">
    <property type="entry name" value="RT_POL"/>
    <property type="match status" value="1"/>
</dbReference>
<dbReference type="InterPro" id="IPR043128">
    <property type="entry name" value="Rev_trsase/Diguanyl_cyclase"/>
</dbReference>
<protein>
    <recommendedName>
        <fullName evidence="2">Reverse transcriptase domain-containing protein</fullName>
    </recommendedName>
</protein>
<dbReference type="Gene3D" id="3.30.420.10">
    <property type="entry name" value="Ribonuclease H-like superfamily/Ribonuclease H"/>
    <property type="match status" value="1"/>
</dbReference>
<name>A0A7J6U985_PEROL</name>
<dbReference type="InterPro" id="IPR000477">
    <property type="entry name" value="RT_dom"/>
</dbReference>
<dbReference type="Pfam" id="PF00078">
    <property type="entry name" value="RVT_1"/>
    <property type="match status" value="1"/>
</dbReference>
<dbReference type="AlphaFoldDB" id="A0A7J6U985"/>
<feature type="compositionally biased region" description="Polar residues" evidence="1">
    <location>
        <begin position="371"/>
        <end position="382"/>
    </location>
</feature>